<dbReference type="InParanoid" id="A0A0C3GA08"/>
<dbReference type="AlphaFoldDB" id="A0A0C3GA08"/>
<name>A0A0C3GA08_PILCF</name>
<evidence type="ECO:0000313" key="2">
    <source>
        <dbReference type="Proteomes" id="UP000054166"/>
    </source>
</evidence>
<organism evidence="1 2">
    <name type="scientific">Piloderma croceum (strain F 1598)</name>
    <dbReference type="NCBI Taxonomy" id="765440"/>
    <lineage>
        <taxon>Eukaryota</taxon>
        <taxon>Fungi</taxon>
        <taxon>Dikarya</taxon>
        <taxon>Basidiomycota</taxon>
        <taxon>Agaricomycotina</taxon>
        <taxon>Agaricomycetes</taxon>
        <taxon>Agaricomycetidae</taxon>
        <taxon>Atheliales</taxon>
        <taxon>Atheliaceae</taxon>
        <taxon>Piloderma</taxon>
    </lineage>
</organism>
<dbReference type="EMBL" id="KN832979">
    <property type="protein sequence ID" value="KIM87456.1"/>
    <property type="molecule type" value="Genomic_DNA"/>
</dbReference>
<protein>
    <submittedName>
        <fullName evidence="1">Uncharacterized protein</fullName>
    </submittedName>
</protein>
<reference evidence="1 2" key="1">
    <citation type="submission" date="2014-04" db="EMBL/GenBank/DDBJ databases">
        <authorList>
            <consortium name="DOE Joint Genome Institute"/>
            <person name="Kuo A."/>
            <person name="Tarkka M."/>
            <person name="Buscot F."/>
            <person name="Kohler A."/>
            <person name="Nagy L.G."/>
            <person name="Floudas D."/>
            <person name="Copeland A."/>
            <person name="Barry K.W."/>
            <person name="Cichocki N."/>
            <person name="Veneault-Fourrey C."/>
            <person name="LaButti K."/>
            <person name="Lindquist E.A."/>
            <person name="Lipzen A."/>
            <person name="Lundell T."/>
            <person name="Morin E."/>
            <person name="Murat C."/>
            <person name="Sun H."/>
            <person name="Tunlid A."/>
            <person name="Henrissat B."/>
            <person name="Grigoriev I.V."/>
            <person name="Hibbett D.S."/>
            <person name="Martin F."/>
            <person name="Nordberg H.P."/>
            <person name="Cantor M.N."/>
            <person name="Hua S.X."/>
        </authorList>
    </citation>
    <scope>NUCLEOTIDE SEQUENCE [LARGE SCALE GENOMIC DNA]</scope>
    <source>
        <strain evidence="1 2">F 1598</strain>
    </source>
</reference>
<dbReference type="Proteomes" id="UP000054166">
    <property type="component" value="Unassembled WGS sequence"/>
</dbReference>
<dbReference type="HOGENOM" id="CLU_1759491_0_0_1"/>
<reference evidence="2" key="2">
    <citation type="submission" date="2015-01" db="EMBL/GenBank/DDBJ databases">
        <title>Evolutionary Origins and Diversification of the Mycorrhizal Mutualists.</title>
        <authorList>
            <consortium name="DOE Joint Genome Institute"/>
            <consortium name="Mycorrhizal Genomics Consortium"/>
            <person name="Kohler A."/>
            <person name="Kuo A."/>
            <person name="Nagy L.G."/>
            <person name="Floudas D."/>
            <person name="Copeland A."/>
            <person name="Barry K.W."/>
            <person name="Cichocki N."/>
            <person name="Veneault-Fourrey C."/>
            <person name="LaButti K."/>
            <person name="Lindquist E.A."/>
            <person name="Lipzen A."/>
            <person name="Lundell T."/>
            <person name="Morin E."/>
            <person name="Murat C."/>
            <person name="Riley R."/>
            <person name="Ohm R."/>
            <person name="Sun H."/>
            <person name="Tunlid A."/>
            <person name="Henrissat B."/>
            <person name="Grigoriev I.V."/>
            <person name="Hibbett D.S."/>
            <person name="Martin F."/>
        </authorList>
    </citation>
    <scope>NUCLEOTIDE SEQUENCE [LARGE SCALE GENOMIC DNA]</scope>
    <source>
        <strain evidence="2">F 1598</strain>
    </source>
</reference>
<sequence>MLGSYRFSSSRKPFYGWVLRYCMFPCKWVLVWHFETGTINCGMAQNTYTPASERDGSCWRVYVFSLFPPSPLPNNGDEIVVSITRTIAQVTPASKITRRQSRCLTYLGLYLCSRLLSVHSLVARSWIASAHLIAPSLPDFSRTQITWH</sequence>
<accession>A0A0C3GA08</accession>
<keyword evidence="2" id="KW-1185">Reference proteome</keyword>
<gene>
    <name evidence="1" type="ORF">PILCRDRAFT_814982</name>
</gene>
<proteinExistence type="predicted"/>
<evidence type="ECO:0000313" key="1">
    <source>
        <dbReference type="EMBL" id="KIM87456.1"/>
    </source>
</evidence>